<organism evidence="2">
    <name type="scientific">Anopheles darlingi</name>
    <name type="common">Mosquito</name>
    <dbReference type="NCBI Taxonomy" id="43151"/>
    <lineage>
        <taxon>Eukaryota</taxon>
        <taxon>Metazoa</taxon>
        <taxon>Ecdysozoa</taxon>
        <taxon>Arthropoda</taxon>
        <taxon>Hexapoda</taxon>
        <taxon>Insecta</taxon>
        <taxon>Pterygota</taxon>
        <taxon>Neoptera</taxon>
        <taxon>Endopterygota</taxon>
        <taxon>Diptera</taxon>
        <taxon>Nematocera</taxon>
        <taxon>Culicoidea</taxon>
        <taxon>Culicidae</taxon>
        <taxon>Anophelinae</taxon>
        <taxon>Anopheles</taxon>
    </lineage>
</organism>
<keyword evidence="1" id="KW-0812">Transmembrane</keyword>
<evidence type="ECO:0000256" key="1">
    <source>
        <dbReference type="SAM" id="Phobius"/>
    </source>
</evidence>
<evidence type="ECO:0000313" key="2">
    <source>
        <dbReference type="EMBL" id="MBW75196.1"/>
    </source>
</evidence>
<accession>A0A2M4DCD4</accession>
<sequence length="79" mass="8822">MKNAQGLFGCAVILVSGTVCRFEMTLTLLSGFRSFVCGLHNGNKSMVQITDISIYLYALCLMMYIYKHILRVLTLPGQL</sequence>
<name>A0A2M4DCD4_ANODA</name>
<proteinExistence type="predicted"/>
<dbReference type="AlphaFoldDB" id="A0A2M4DCD4"/>
<dbReference type="EMBL" id="GGFL01011018">
    <property type="protein sequence ID" value="MBW75196.1"/>
    <property type="molecule type" value="Transcribed_RNA"/>
</dbReference>
<feature type="transmembrane region" description="Helical" evidence="1">
    <location>
        <begin position="45"/>
        <end position="66"/>
    </location>
</feature>
<reference evidence="2" key="1">
    <citation type="submission" date="2018-01" db="EMBL/GenBank/DDBJ databases">
        <title>An insight into the sialome of Amazonian anophelines.</title>
        <authorList>
            <person name="Ribeiro J.M."/>
            <person name="Scarpassa V."/>
            <person name="Calvo E."/>
        </authorList>
    </citation>
    <scope>NUCLEOTIDE SEQUENCE</scope>
</reference>
<keyword evidence="1" id="KW-0472">Membrane</keyword>
<keyword evidence="1" id="KW-1133">Transmembrane helix</keyword>
<protein>
    <submittedName>
        <fullName evidence="2">Uncharacterized protein</fullName>
    </submittedName>
</protein>